<dbReference type="CDD" id="cd00130">
    <property type="entry name" value="PAS"/>
    <property type="match status" value="1"/>
</dbReference>
<dbReference type="InterPro" id="IPR050482">
    <property type="entry name" value="Sensor_HK_TwoCompSys"/>
</dbReference>
<evidence type="ECO:0000259" key="5">
    <source>
        <dbReference type="PROSITE" id="PS50112"/>
    </source>
</evidence>
<dbReference type="SUPFAM" id="SSF55874">
    <property type="entry name" value="ATPase domain of HSP90 chaperone/DNA topoisomerase II/histidine kinase"/>
    <property type="match status" value="1"/>
</dbReference>
<dbReference type="InterPro" id="IPR036890">
    <property type="entry name" value="HATPase_C_sf"/>
</dbReference>
<evidence type="ECO:0000256" key="1">
    <source>
        <dbReference type="ARBA" id="ARBA00022679"/>
    </source>
</evidence>
<dbReference type="Proteomes" id="UP001602119">
    <property type="component" value="Unassembled WGS sequence"/>
</dbReference>
<dbReference type="InterPro" id="IPR035965">
    <property type="entry name" value="PAS-like_dom_sf"/>
</dbReference>
<dbReference type="PROSITE" id="PS50112">
    <property type="entry name" value="PAS"/>
    <property type="match status" value="1"/>
</dbReference>
<dbReference type="NCBIfam" id="TIGR00229">
    <property type="entry name" value="sensory_box"/>
    <property type="match status" value="1"/>
</dbReference>
<protein>
    <submittedName>
        <fullName evidence="6">Histidine kinase</fullName>
    </submittedName>
</protein>
<dbReference type="PANTHER" id="PTHR24421">
    <property type="entry name" value="NITRATE/NITRITE SENSOR PROTEIN NARX-RELATED"/>
    <property type="match status" value="1"/>
</dbReference>
<dbReference type="SMART" id="SM00091">
    <property type="entry name" value="PAS"/>
    <property type="match status" value="1"/>
</dbReference>
<dbReference type="InterPro" id="IPR003594">
    <property type="entry name" value="HATPase_dom"/>
</dbReference>
<dbReference type="EMBL" id="JBIAXI010000027">
    <property type="protein sequence ID" value="MFF4777998.1"/>
    <property type="molecule type" value="Genomic_DNA"/>
</dbReference>
<dbReference type="Gene3D" id="1.20.5.1930">
    <property type="match status" value="1"/>
</dbReference>
<dbReference type="InterPro" id="IPR013656">
    <property type="entry name" value="PAS_4"/>
</dbReference>
<organism evidence="6 7">
    <name type="scientific">Microtetraspora fusca</name>
    <dbReference type="NCBI Taxonomy" id="1997"/>
    <lineage>
        <taxon>Bacteria</taxon>
        <taxon>Bacillati</taxon>
        <taxon>Actinomycetota</taxon>
        <taxon>Actinomycetes</taxon>
        <taxon>Streptosporangiales</taxon>
        <taxon>Streptosporangiaceae</taxon>
        <taxon>Microtetraspora</taxon>
    </lineage>
</organism>
<dbReference type="CDD" id="cd16917">
    <property type="entry name" value="HATPase_UhpB-NarQ-NarX-like"/>
    <property type="match status" value="1"/>
</dbReference>
<dbReference type="RefSeq" id="WP_387346494.1">
    <property type="nucleotide sequence ID" value="NZ_JBIAXI010000027.1"/>
</dbReference>
<keyword evidence="7" id="KW-1185">Reference proteome</keyword>
<gene>
    <name evidence="6" type="ORF">ACFY05_34745</name>
</gene>
<dbReference type="Pfam" id="PF13185">
    <property type="entry name" value="GAF_2"/>
    <property type="match status" value="1"/>
</dbReference>
<dbReference type="InterPro" id="IPR000014">
    <property type="entry name" value="PAS"/>
</dbReference>
<accession>A0ABW6VIB4</accession>
<dbReference type="SUPFAM" id="SSF55781">
    <property type="entry name" value="GAF domain-like"/>
    <property type="match status" value="1"/>
</dbReference>
<feature type="domain" description="PAS" evidence="5">
    <location>
        <begin position="15"/>
        <end position="60"/>
    </location>
</feature>
<sequence length="516" mass="54817">MAPPVGAARQPGSVDESTLRVLLEVSADGLAVLDRDGRFASVNPAATHILGLPAAELLGRRAPFPLDDHPASGERPSASWSAPDGRRRDLDYRVAPLDGGGHAVWFSDVTDALRQRERLTAIVRAASSVADTASLRATLDAVAREVVMTGNIAAAQILALDDPREELRVLGMAGFGDAHDFTERLSACRRLGARMHFMDAFERGAPVVVRHRKRVIMADPSWAPLHAIMGYPDWDGFAAVPLVARGHTVGVINAYYMPGEDPGAGSLAFLEAMADHAAVAIDIASLMAQTRSHERRRLARDLHDSVVQQLFSMRMQAKALRAQLDGPDADPARVRRGAEELAELSQSALADLRGLVFELRPLDLAERGLVDAVRAHAAGVEARTGLVVDVQAPPGADLDLALDVQEDVYRIVQEALHNVVKHARAGTVEIRFRRSAGGGLAVAVTDNGCGKGRAAGEAATGGPGRDTLGLVSMRERAQRWGGLLTAGPRAEGGWTVGVTLPGPGTRRAGTGEGRNR</sequence>
<keyword evidence="1" id="KW-0808">Transferase</keyword>
<feature type="region of interest" description="Disordered" evidence="4">
    <location>
        <begin position="494"/>
        <end position="516"/>
    </location>
</feature>
<dbReference type="InterPro" id="IPR003018">
    <property type="entry name" value="GAF"/>
</dbReference>
<dbReference type="Pfam" id="PF07730">
    <property type="entry name" value="HisKA_3"/>
    <property type="match status" value="1"/>
</dbReference>
<dbReference type="Gene3D" id="3.30.450.20">
    <property type="entry name" value="PAS domain"/>
    <property type="match status" value="1"/>
</dbReference>
<dbReference type="GO" id="GO:0016301">
    <property type="term" value="F:kinase activity"/>
    <property type="evidence" value="ECO:0007669"/>
    <property type="project" value="UniProtKB-KW"/>
</dbReference>
<feature type="region of interest" description="Disordered" evidence="4">
    <location>
        <begin position="63"/>
        <end position="86"/>
    </location>
</feature>
<dbReference type="Pfam" id="PF08448">
    <property type="entry name" value="PAS_4"/>
    <property type="match status" value="1"/>
</dbReference>
<dbReference type="SUPFAM" id="SSF55785">
    <property type="entry name" value="PYP-like sensor domain (PAS domain)"/>
    <property type="match status" value="1"/>
</dbReference>
<reference evidence="6 7" key="1">
    <citation type="submission" date="2024-10" db="EMBL/GenBank/DDBJ databases">
        <title>The Natural Products Discovery Center: Release of the First 8490 Sequenced Strains for Exploring Actinobacteria Biosynthetic Diversity.</title>
        <authorList>
            <person name="Kalkreuter E."/>
            <person name="Kautsar S.A."/>
            <person name="Yang D."/>
            <person name="Bader C.D."/>
            <person name="Teijaro C.N."/>
            <person name="Fluegel L."/>
            <person name="Davis C.M."/>
            <person name="Simpson J.R."/>
            <person name="Lauterbach L."/>
            <person name="Steele A.D."/>
            <person name="Gui C."/>
            <person name="Meng S."/>
            <person name="Li G."/>
            <person name="Viehrig K."/>
            <person name="Ye F."/>
            <person name="Su P."/>
            <person name="Kiefer A.F."/>
            <person name="Nichols A."/>
            <person name="Cepeda A.J."/>
            <person name="Yan W."/>
            <person name="Fan B."/>
            <person name="Jiang Y."/>
            <person name="Adhikari A."/>
            <person name="Zheng C.-J."/>
            <person name="Schuster L."/>
            <person name="Cowan T.M."/>
            <person name="Smanski M.J."/>
            <person name="Chevrette M.G."/>
            <person name="De Carvalho L.P.S."/>
            <person name="Shen B."/>
        </authorList>
    </citation>
    <scope>NUCLEOTIDE SEQUENCE [LARGE SCALE GENOMIC DNA]</scope>
    <source>
        <strain evidence="6 7">NPDC001281</strain>
    </source>
</reference>
<dbReference type="InterPro" id="IPR011712">
    <property type="entry name" value="Sig_transdc_His_kin_sub3_dim/P"/>
</dbReference>
<evidence type="ECO:0000313" key="7">
    <source>
        <dbReference type="Proteomes" id="UP001602119"/>
    </source>
</evidence>
<dbReference type="Pfam" id="PF02518">
    <property type="entry name" value="HATPase_c"/>
    <property type="match status" value="1"/>
</dbReference>
<keyword evidence="2 6" id="KW-0418">Kinase</keyword>
<dbReference type="InterPro" id="IPR029016">
    <property type="entry name" value="GAF-like_dom_sf"/>
</dbReference>
<dbReference type="SMART" id="SM00387">
    <property type="entry name" value="HATPase_c"/>
    <property type="match status" value="1"/>
</dbReference>
<dbReference type="Gene3D" id="3.30.450.40">
    <property type="match status" value="1"/>
</dbReference>
<comment type="caution">
    <text evidence="6">The sequence shown here is derived from an EMBL/GenBank/DDBJ whole genome shotgun (WGS) entry which is preliminary data.</text>
</comment>
<evidence type="ECO:0000313" key="6">
    <source>
        <dbReference type="EMBL" id="MFF4777998.1"/>
    </source>
</evidence>
<dbReference type="PANTHER" id="PTHR24421:SF61">
    <property type="entry name" value="OXYGEN SENSOR HISTIDINE KINASE NREB"/>
    <property type="match status" value="1"/>
</dbReference>
<proteinExistence type="predicted"/>
<name>A0ABW6VIB4_MICFU</name>
<evidence type="ECO:0000256" key="2">
    <source>
        <dbReference type="ARBA" id="ARBA00022777"/>
    </source>
</evidence>
<evidence type="ECO:0000256" key="3">
    <source>
        <dbReference type="ARBA" id="ARBA00023012"/>
    </source>
</evidence>
<keyword evidence="3" id="KW-0902">Two-component regulatory system</keyword>
<dbReference type="Gene3D" id="3.30.565.10">
    <property type="entry name" value="Histidine kinase-like ATPase, C-terminal domain"/>
    <property type="match status" value="1"/>
</dbReference>
<evidence type="ECO:0000256" key="4">
    <source>
        <dbReference type="SAM" id="MobiDB-lite"/>
    </source>
</evidence>